<keyword evidence="2" id="KW-1185">Reference proteome</keyword>
<dbReference type="EMBL" id="SPHZ02000001">
    <property type="protein sequence ID" value="KAF0933164.1"/>
    <property type="molecule type" value="Genomic_DNA"/>
</dbReference>
<accession>A0A6G1F8H9</accession>
<reference evidence="1 2" key="1">
    <citation type="submission" date="2019-11" db="EMBL/GenBank/DDBJ databases">
        <title>Whole genome sequence of Oryza granulata.</title>
        <authorList>
            <person name="Li W."/>
        </authorList>
    </citation>
    <scope>NUCLEOTIDE SEQUENCE [LARGE SCALE GENOMIC DNA]</scope>
    <source>
        <strain evidence="2">cv. Menghai</strain>
        <tissue evidence="1">Leaf</tissue>
    </source>
</reference>
<dbReference type="Proteomes" id="UP000479710">
    <property type="component" value="Unassembled WGS sequence"/>
</dbReference>
<gene>
    <name evidence="1" type="ORF">E2562_014153</name>
</gene>
<evidence type="ECO:0000313" key="2">
    <source>
        <dbReference type="Proteomes" id="UP000479710"/>
    </source>
</evidence>
<comment type="caution">
    <text evidence="1">The sequence shown here is derived from an EMBL/GenBank/DDBJ whole genome shotgun (WGS) entry which is preliminary data.</text>
</comment>
<evidence type="ECO:0000313" key="1">
    <source>
        <dbReference type="EMBL" id="KAF0933164.1"/>
    </source>
</evidence>
<protein>
    <submittedName>
        <fullName evidence="1">Uncharacterized protein</fullName>
    </submittedName>
</protein>
<sequence length="66" mass="7157">MGGGHRVLQWRAWKGGTSGGAHWAGLAAWAGEQCGRPRRRRGSLGALEPRWLGPGVAGLLRRRLFP</sequence>
<organism evidence="1 2">
    <name type="scientific">Oryza meyeriana var. granulata</name>
    <dbReference type="NCBI Taxonomy" id="110450"/>
    <lineage>
        <taxon>Eukaryota</taxon>
        <taxon>Viridiplantae</taxon>
        <taxon>Streptophyta</taxon>
        <taxon>Embryophyta</taxon>
        <taxon>Tracheophyta</taxon>
        <taxon>Spermatophyta</taxon>
        <taxon>Magnoliopsida</taxon>
        <taxon>Liliopsida</taxon>
        <taxon>Poales</taxon>
        <taxon>Poaceae</taxon>
        <taxon>BOP clade</taxon>
        <taxon>Oryzoideae</taxon>
        <taxon>Oryzeae</taxon>
        <taxon>Oryzinae</taxon>
        <taxon>Oryza</taxon>
        <taxon>Oryza meyeriana</taxon>
    </lineage>
</organism>
<name>A0A6G1F8H9_9ORYZ</name>
<dbReference type="AlphaFoldDB" id="A0A6G1F8H9"/>
<proteinExistence type="predicted"/>